<keyword evidence="1" id="KW-1133">Transmembrane helix</keyword>
<reference evidence="2" key="2">
    <citation type="submission" date="2021-04" db="EMBL/GenBank/DDBJ databases">
        <authorList>
            <person name="Gilroy R."/>
        </authorList>
    </citation>
    <scope>NUCLEOTIDE SEQUENCE</scope>
    <source>
        <strain evidence="2">CHK191-13928</strain>
    </source>
</reference>
<dbReference type="EMBL" id="DXEM01000034">
    <property type="protein sequence ID" value="HIX68702.1"/>
    <property type="molecule type" value="Genomic_DNA"/>
</dbReference>
<keyword evidence="1" id="KW-0812">Transmembrane</keyword>
<proteinExistence type="predicted"/>
<sequence>MNLKKYLEKNYVSRYIMIVVSVIIGYCIARPLGVQWELIGIGTIFMAFGTGPMIAWIRSHAADPCYQKIYGKKG</sequence>
<keyword evidence="1" id="KW-0472">Membrane</keyword>
<protein>
    <submittedName>
        <fullName evidence="2">Uncharacterized protein</fullName>
    </submittedName>
</protein>
<comment type="caution">
    <text evidence="2">The sequence shown here is derived from an EMBL/GenBank/DDBJ whole genome shotgun (WGS) entry which is preliminary data.</text>
</comment>
<dbReference type="Proteomes" id="UP000886721">
    <property type="component" value="Unassembled WGS sequence"/>
</dbReference>
<gene>
    <name evidence="2" type="ORF">H9735_11355</name>
</gene>
<feature type="transmembrane region" description="Helical" evidence="1">
    <location>
        <begin position="12"/>
        <end position="32"/>
    </location>
</feature>
<reference evidence="2" key="1">
    <citation type="journal article" date="2021" name="PeerJ">
        <title>Extensive microbial diversity within the chicken gut microbiome revealed by metagenomics and culture.</title>
        <authorList>
            <person name="Gilroy R."/>
            <person name="Ravi A."/>
            <person name="Getino M."/>
            <person name="Pursley I."/>
            <person name="Horton D.L."/>
            <person name="Alikhan N.F."/>
            <person name="Baker D."/>
            <person name="Gharbi K."/>
            <person name="Hall N."/>
            <person name="Watson M."/>
            <person name="Adriaenssens E.M."/>
            <person name="Foster-Nyarko E."/>
            <person name="Jarju S."/>
            <person name="Secka A."/>
            <person name="Antonio M."/>
            <person name="Oren A."/>
            <person name="Chaudhuri R.R."/>
            <person name="La Ragione R."/>
            <person name="Hildebrand F."/>
            <person name="Pallen M.J."/>
        </authorList>
    </citation>
    <scope>NUCLEOTIDE SEQUENCE</scope>
    <source>
        <strain evidence="2">CHK191-13928</strain>
    </source>
</reference>
<name>A0A9D1WX17_9FIRM</name>
<feature type="transmembrane region" description="Helical" evidence="1">
    <location>
        <begin position="38"/>
        <end position="57"/>
    </location>
</feature>
<organism evidence="2 3">
    <name type="scientific">Candidatus Anaerostipes excrementavium</name>
    <dbReference type="NCBI Taxonomy" id="2838463"/>
    <lineage>
        <taxon>Bacteria</taxon>
        <taxon>Bacillati</taxon>
        <taxon>Bacillota</taxon>
        <taxon>Clostridia</taxon>
        <taxon>Lachnospirales</taxon>
        <taxon>Lachnospiraceae</taxon>
        <taxon>Anaerostipes</taxon>
    </lineage>
</organism>
<evidence type="ECO:0000256" key="1">
    <source>
        <dbReference type="SAM" id="Phobius"/>
    </source>
</evidence>
<accession>A0A9D1WX17</accession>
<dbReference type="AlphaFoldDB" id="A0A9D1WX17"/>
<evidence type="ECO:0000313" key="3">
    <source>
        <dbReference type="Proteomes" id="UP000886721"/>
    </source>
</evidence>
<evidence type="ECO:0000313" key="2">
    <source>
        <dbReference type="EMBL" id="HIX68702.1"/>
    </source>
</evidence>